<keyword evidence="3 4" id="KW-0408">Iron</keyword>
<evidence type="ECO:0000259" key="7">
    <source>
        <dbReference type="PROSITE" id="PS51007"/>
    </source>
</evidence>
<name>A0A380B8Z0_SPHSI</name>
<evidence type="ECO:0000256" key="3">
    <source>
        <dbReference type="ARBA" id="ARBA00023004"/>
    </source>
</evidence>
<dbReference type="AlphaFoldDB" id="A0A380B8Z0"/>
<evidence type="ECO:0000256" key="2">
    <source>
        <dbReference type="ARBA" id="ARBA00022723"/>
    </source>
</evidence>
<evidence type="ECO:0000256" key="5">
    <source>
        <dbReference type="SAM" id="MobiDB-lite"/>
    </source>
</evidence>
<dbReference type="SUPFAM" id="SSF46626">
    <property type="entry name" value="Cytochrome c"/>
    <property type="match status" value="2"/>
</dbReference>
<dbReference type="InterPro" id="IPR051459">
    <property type="entry name" value="Cytochrome_c-type_DH"/>
</dbReference>
<evidence type="ECO:0000256" key="6">
    <source>
        <dbReference type="SAM" id="Phobius"/>
    </source>
</evidence>
<dbReference type="Pfam" id="PF21342">
    <property type="entry name" value="SoxA-TsdA_cyt-c"/>
    <property type="match status" value="1"/>
</dbReference>
<feature type="region of interest" description="Disordered" evidence="5">
    <location>
        <begin position="289"/>
        <end position="313"/>
    </location>
</feature>
<feature type="domain" description="Cytochrome c" evidence="7">
    <location>
        <begin position="69"/>
        <end position="169"/>
    </location>
</feature>
<evidence type="ECO:0000256" key="1">
    <source>
        <dbReference type="ARBA" id="ARBA00022617"/>
    </source>
</evidence>
<dbReference type="GO" id="GO:0046872">
    <property type="term" value="F:metal ion binding"/>
    <property type="evidence" value="ECO:0007669"/>
    <property type="project" value="UniProtKB-KW"/>
</dbReference>
<gene>
    <name evidence="8" type="ORF">NCTC11388_00222</name>
</gene>
<organism evidence="8 9">
    <name type="scientific">Sphingobacterium spiritivorum</name>
    <name type="common">Flavobacterium spiritivorum</name>
    <dbReference type="NCBI Taxonomy" id="258"/>
    <lineage>
        <taxon>Bacteria</taxon>
        <taxon>Pseudomonadati</taxon>
        <taxon>Bacteroidota</taxon>
        <taxon>Sphingobacteriia</taxon>
        <taxon>Sphingobacteriales</taxon>
        <taxon>Sphingobacteriaceae</taxon>
        <taxon>Sphingobacterium</taxon>
    </lineage>
</organism>
<keyword evidence="6" id="KW-0472">Membrane</keyword>
<keyword evidence="6" id="KW-1133">Transmembrane helix</keyword>
<dbReference type="GO" id="GO:0020037">
    <property type="term" value="F:heme binding"/>
    <property type="evidence" value="ECO:0007669"/>
    <property type="project" value="InterPro"/>
</dbReference>
<dbReference type="GO" id="GO:0009055">
    <property type="term" value="F:electron transfer activity"/>
    <property type="evidence" value="ECO:0007669"/>
    <property type="project" value="InterPro"/>
</dbReference>
<dbReference type="InterPro" id="IPR036909">
    <property type="entry name" value="Cyt_c-like_dom_sf"/>
</dbReference>
<keyword evidence="2 4" id="KW-0479">Metal-binding</keyword>
<keyword evidence="1 4" id="KW-0349">Heme</keyword>
<accession>A0A380B8Z0</accession>
<dbReference type="InterPro" id="IPR009056">
    <property type="entry name" value="Cyt_c-like_dom"/>
</dbReference>
<dbReference type="RefSeq" id="WP_115168767.1">
    <property type="nucleotide sequence ID" value="NZ_UGYW01000001.1"/>
</dbReference>
<feature type="transmembrane region" description="Helical" evidence="6">
    <location>
        <begin position="12"/>
        <end position="34"/>
    </location>
</feature>
<feature type="domain" description="Cytochrome c" evidence="7">
    <location>
        <begin position="193"/>
        <end position="283"/>
    </location>
</feature>
<dbReference type="EMBL" id="UGYW01000001">
    <property type="protein sequence ID" value="SUI96930.1"/>
    <property type="molecule type" value="Genomic_DNA"/>
</dbReference>
<reference evidence="8 9" key="1">
    <citation type="submission" date="2018-06" db="EMBL/GenBank/DDBJ databases">
        <authorList>
            <consortium name="Pathogen Informatics"/>
            <person name="Doyle S."/>
        </authorList>
    </citation>
    <scope>NUCLEOTIDE SEQUENCE [LARGE SCALE GENOMIC DNA]</scope>
    <source>
        <strain evidence="8 9">NCTC11388</strain>
    </source>
</reference>
<protein>
    <submittedName>
        <fullName evidence="8">Cytochrome c</fullName>
    </submittedName>
</protein>
<dbReference type="PROSITE" id="PS51007">
    <property type="entry name" value="CYTC"/>
    <property type="match status" value="2"/>
</dbReference>
<dbReference type="Proteomes" id="UP000254893">
    <property type="component" value="Unassembled WGS sequence"/>
</dbReference>
<dbReference type="Pfam" id="PF13442">
    <property type="entry name" value="Cytochrome_CBB3"/>
    <property type="match status" value="1"/>
</dbReference>
<evidence type="ECO:0000256" key="4">
    <source>
        <dbReference type="PROSITE-ProRule" id="PRU00433"/>
    </source>
</evidence>
<dbReference type="PANTHER" id="PTHR35008:SF9">
    <property type="entry name" value="CYTOCHROME C DOMAIN-CONTAINING PROTEIN"/>
    <property type="match status" value="1"/>
</dbReference>
<feature type="compositionally biased region" description="Basic and acidic residues" evidence="5">
    <location>
        <begin position="289"/>
        <end position="303"/>
    </location>
</feature>
<evidence type="ECO:0000313" key="8">
    <source>
        <dbReference type="EMBL" id="SUI96930.1"/>
    </source>
</evidence>
<proteinExistence type="predicted"/>
<keyword evidence="6" id="KW-0812">Transmembrane</keyword>
<dbReference type="Gene3D" id="1.10.760.10">
    <property type="entry name" value="Cytochrome c-like domain"/>
    <property type="match status" value="2"/>
</dbReference>
<dbReference type="PANTHER" id="PTHR35008">
    <property type="entry name" value="BLL4482 PROTEIN-RELATED"/>
    <property type="match status" value="1"/>
</dbReference>
<sequence>MEEELRKSGRIIRYVIALSIILVCFIVLSLYFTIHPPISQAMATEQPDSILTHVDQYEGIPFGDNTEGKLAAEGEKLIKETYNYFYKDGQKIGNRLACTNCHLNGGTKAFAAPYIGLSGVFPMYIGREDKIESLEERINGCFERSMNGQAIDVNSTEMRAIVTYIKQISAKAPIGKRIAGQGFVKIVVPERAANPKTGAVIFQKQCQSCHGNTGQGVKLANNKGYQYPPLWGEDSYNDGAGMARLLTAAKFIKANMPLGATYEVPVLSDEEAYDVAAYINSFPRPVKANKEKDYPNLEKKPKDSPYPPFNDQISQLQHKYGPYNF</sequence>
<evidence type="ECO:0000313" key="9">
    <source>
        <dbReference type="Proteomes" id="UP000254893"/>
    </source>
</evidence>